<evidence type="ECO:0000313" key="3">
    <source>
        <dbReference type="Proteomes" id="UP001604336"/>
    </source>
</evidence>
<accession>A0ABD1RT17</accession>
<keyword evidence="3" id="KW-1185">Reference proteome</keyword>
<evidence type="ECO:0000256" key="1">
    <source>
        <dbReference type="SAM" id="MobiDB-lite"/>
    </source>
</evidence>
<name>A0ABD1RT17_9LAMI</name>
<feature type="region of interest" description="Disordered" evidence="1">
    <location>
        <begin position="217"/>
        <end position="243"/>
    </location>
</feature>
<reference evidence="3" key="1">
    <citation type="submission" date="2024-07" db="EMBL/GenBank/DDBJ databases">
        <title>Two chromosome-level genome assemblies of Korean endemic species Abeliophyllum distichum and Forsythia ovata (Oleaceae).</title>
        <authorList>
            <person name="Jang H."/>
        </authorList>
    </citation>
    <scope>NUCLEOTIDE SEQUENCE [LARGE SCALE GENOMIC DNA]</scope>
</reference>
<evidence type="ECO:0000313" key="2">
    <source>
        <dbReference type="EMBL" id="KAL2491560.1"/>
    </source>
</evidence>
<gene>
    <name evidence="2" type="ORF">Adt_27188</name>
</gene>
<keyword evidence="2" id="KW-0548">Nucleotidyltransferase</keyword>
<sequence length="307" mass="35173">MALGMMVILMNYKLFRFVYSKGNAPTTQARDIRELQLAVEEMRRALAAQTTLPVSQPPIVPQAPQVSQAHQAPPAHHIFPTVPVIEQFCRYWPPTIDDGNDPLAADEWLRTIEKFFRYIACPENQKALRDYKESEFLYLVQGDMEITEYKQKLEELSRYAPYLVSTELMKARRYERGLRSEVRQIVSSHALPTFRAVVKMAQTVTFSGLKVKVQEQQNDSGKRNWQDQNRNQNSGQFKRQNQSPVRVSQAIPFLSALSVRKITVVIATLARTSAIGTENQDTMCRNVVQSQQSLIIKRTKEKLESSP</sequence>
<organism evidence="2 3">
    <name type="scientific">Abeliophyllum distichum</name>
    <dbReference type="NCBI Taxonomy" id="126358"/>
    <lineage>
        <taxon>Eukaryota</taxon>
        <taxon>Viridiplantae</taxon>
        <taxon>Streptophyta</taxon>
        <taxon>Embryophyta</taxon>
        <taxon>Tracheophyta</taxon>
        <taxon>Spermatophyta</taxon>
        <taxon>Magnoliopsida</taxon>
        <taxon>eudicotyledons</taxon>
        <taxon>Gunneridae</taxon>
        <taxon>Pentapetalae</taxon>
        <taxon>asterids</taxon>
        <taxon>lamiids</taxon>
        <taxon>Lamiales</taxon>
        <taxon>Oleaceae</taxon>
        <taxon>Forsythieae</taxon>
        <taxon>Abeliophyllum</taxon>
    </lineage>
</organism>
<keyword evidence="2" id="KW-0695">RNA-directed DNA polymerase</keyword>
<protein>
    <submittedName>
        <fullName evidence="2">Reverse transcriptase</fullName>
    </submittedName>
</protein>
<dbReference type="Proteomes" id="UP001604336">
    <property type="component" value="Unassembled WGS sequence"/>
</dbReference>
<dbReference type="GO" id="GO:0003964">
    <property type="term" value="F:RNA-directed DNA polymerase activity"/>
    <property type="evidence" value="ECO:0007669"/>
    <property type="project" value="UniProtKB-KW"/>
</dbReference>
<feature type="compositionally biased region" description="Polar residues" evidence="1">
    <location>
        <begin position="226"/>
        <end position="243"/>
    </location>
</feature>
<proteinExistence type="predicted"/>
<comment type="caution">
    <text evidence="2">The sequence shown here is derived from an EMBL/GenBank/DDBJ whole genome shotgun (WGS) entry which is preliminary data.</text>
</comment>
<dbReference type="EMBL" id="JBFOLK010000008">
    <property type="protein sequence ID" value="KAL2491560.1"/>
    <property type="molecule type" value="Genomic_DNA"/>
</dbReference>
<dbReference type="AlphaFoldDB" id="A0ABD1RT17"/>
<keyword evidence="2" id="KW-0808">Transferase</keyword>